<dbReference type="EMBL" id="FYEW01000001">
    <property type="protein sequence ID" value="SNC68445.1"/>
    <property type="molecule type" value="Genomic_DNA"/>
</dbReference>
<gene>
    <name evidence="2" type="ORF">SAMN06265337_2318</name>
</gene>
<dbReference type="Proteomes" id="UP000198131">
    <property type="component" value="Unassembled WGS sequence"/>
</dbReference>
<name>A0A212TR17_9BACT</name>
<reference evidence="3" key="1">
    <citation type="submission" date="2017-06" db="EMBL/GenBank/DDBJ databases">
        <authorList>
            <person name="Varghese N."/>
            <person name="Submissions S."/>
        </authorList>
    </citation>
    <scope>NUCLEOTIDE SEQUENCE [LARGE SCALE GENOMIC DNA]</scope>
    <source>
        <strain evidence="3">DSM 11116</strain>
    </source>
</reference>
<keyword evidence="1" id="KW-0732">Signal</keyword>
<evidence type="ECO:0000313" key="2">
    <source>
        <dbReference type="EMBL" id="SNC68445.1"/>
    </source>
</evidence>
<feature type="signal peptide" evidence="1">
    <location>
        <begin position="1"/>
        <end position="16"/>
    </location>
</feature>
<protein>
    <recommendedName>
        <fullName evidence="4">Lipoprotein</fullName>
    </recommendedName>
</protein>
<accession>A0A212TR17</accession>
<evidence type="ECO:0000313" key="3">
    <source>
        <dbReference type="Proteomes" id="UP000198131"/>
    </source>
</evidence>
<sequence>MRPLYSLLLVGLSVAAASLSGCQKEDSSLPLNSVKGLVIGTSCNGTLIQLPDGPNVGRTINYNNKEYPNVFGTYSTLSNTPLQPGQTITFSLRKASKVESESRICLAIYSTYDVPQLVIEPPK</sequence>
<dbReference type="PROSITE" id="PS51257">
    <property type="entry name" value="PROKAR_LIPOPROTEIN"/>
    <property type="match status" value="1"/>
</dbReference>
<dbReference type="AlphaFoldDB" id="A0A212TR17"/>
<dbReference type="RefSeq" id="WP_088843530.1">
    <property type="nucleotide sequence ID" value="NZ_FYEW01000001.1"/>
</dbReference>
<evidence type="ECO:0000256" key="1">
    <source>
        <dbReference type="SAM" id="SignalP"/>
    </source>
</evidence>
<evidence type="ECO:0008006" key="4">
    <source>
        <dbReference type="Google" id="ProtNLM"/>
    </source>
</evidence>
<dbReference type="OrthoDB" id="886486at2"/>
<keyword evidence="3" id="KW-1185">Reference proteome</keyword>
<organism evidence="2 3">
    <name type="scientific">Hymenobacter gelipurpurascens</name>
    <dbReference type="NCBI Taxonomy" id="89968"/>
    <lineage>
        <taxon>Bacteria</taxon>
        <taxon>Pseudomonadati</taxon>
        <taxon>Bacteroidota</taxon>
        <taxon>Cytophagia</taxon>
        <taxon>Cytophagales</taxon>
        <taxon>Hymenobacteraceae</taxon>
        <taxon>Hymenobacter</taxon>
    </lineage>
</organism>
<feature type="chain" id="PRO_5013143630" description="Lipoprotein" evidence="1">
    <location>
        <begin position="17"/>
        <end position="123"/>
    </location>
</feature>
<proteinExistence type="predicted"/>